<comment type="caution">
    <text evidence="5">The sequence shown here is derived from an EMBL/GenBank/DDBJ whole genome shotgun (WGS) entry which is preliminary data.</text>
</comment>
<evidence type="ECO:0000256" key="2">
    <source>
        <dbReference type="ARBA" id="ARBA00013064"/>
    </source>
</evidence>
<evidence type="ECO:0000313" key="6">
    <source>
        <dbReference type="Proteomes" id="UP001501725"/>
    </source>
</evidence>
<keyword evidence="6" id="KW-1185">Reference proteome</keyword>
<comment type="catalytic activity">
    <reaction evidence="4">
        <text>O-phospho-L-tyrosyl-[protein] + H2O = L-tyrosyl-[protein] + phosphate</text>
        <dbReference type="Rhea" id="RHEA:10684"/>
        <dbReference type="Rhea" id="RHEA-COMP:10136"/>
        <dbReference type="Rhea" id="RHEA-COMP:20101"/>
        <dbReference type="ChEBI" id="CHEBI:15377"/>
        <dbReference type="ChEBI" id="CHEBI:43474"/>
        <dbReference type="ChEBI" id="CHEBI:46858"/>
        <dbReference type="ChEBI" id="CHEBI:61978"/>
        <dbReference type="EC" id="3.1.3.48"/>
    </reaction>
</comment>
<protein>
    <recommendedName>
        <fullName evidence="2">protein-tyrosine-phosphatase</fullName>
        <ecNumber evidence="2">3.1.3.48</ecNumber>
    </recommendedName>
</protein>
<keyword evidence="3" id="KW-0378">Hydrolase</keyword>
<evidence type="ECO:0000256" key="4">
    <source>
        <dbReference type="ARBA" id="ARBA00051722"/>
    </source>
</evidence>
<evidence type="ECO:0000313" key="5">
    <source>
        <dbReference type="EMBL" id="GAA4321427.1"/>
    </source>
</evidence>
<evidence type="ECO:0000256" key="3">
    <source>
        <dbReference type="ARBA" id="ARBA00022801"/>
    </source>
</evidence>
<sequence>MFSFWKKKTPVAGKASLNWLGADMHSHLIPGIDDGAPDLEASLTLIRGLRELGYAKLYTTPHILWGMYDNTPDTILGGLETVRQALKAEGLEFEFGAAAEYFVDEHFANEVQAGKPMLTLPGNHILVEASTYAAPFDFKEVLFGLQLQNYTPIIAHPERYIYLKKDPSYLDDLRYNGCSFQLNLLALIGHYGALSKELAEHLLRNDFYDFVGTDLHHAQHLPLLEKAAASPLLDKLRDSGKIKNAGF</sequence>
<organism evidence="5 6">
    <name type="scientific">Flaviaesturariibacter amylovorans</name>
    <dbReference type="NCBI Taxonomy" id="1084520"/>
    <lineage>
        <taxon>Bacteria</taxon>
        <taxon>Pseudomonadati</taxon>
        <taxon>Bacteroidota</taxon>
        <taxon>Chitinophagia</taxon>
        <taxon>Chitinophagales</taxon>
        <taxon>Chitinophagaceae</taxon>
        <taxon>Flaviaestuariibacter</taxon>
    </lineage>
</organism>
<gene>
    <name evidence="5" type="ORF">GCM10023184_07200</name>
</gene>
<dbReference type="PANTHER" id="PTHR39181:SF1">
    <property type="entry name" value="TYROSINE-PROTEIN PHOSPHATASE YWQE"/>
    <property type="match status" value="1"/>
</dbReference>
<proteinExistence type="inferred from homology"/>
<name>A0ABP8GBS6_9BACT</name>
<dbReference type="InterPro" id="IPR016195">
    <property type="entry name" value="Pol/histidinol_Pase-like"/>
</dbReference>
<dbReference type="PIRSF" id="PIRSF016557">
    <property type="entry name" value="Caps_synth_CpsB"/>
    <property type="match status" value="1"/>
</dbReference>
<dbReference type="EC" id="3.1.3.48" evidence="2"/>
<evidence type="ECO:0000256" key="1">
    <source>
        <dbReference type="ARBA" id="ARBA00005750"/>
    </source>
</evidence>
<dbReference type="EMBL" id="BAABGY010000002">
    <property type="protein sequence ID" value="GAA4321427.1"/>
    <property type="molecule type" value="Genomic_DNA"/>
</dbReference>
<dbReference type="SUPFAM" id="SSF89550">
    <property type="entry name" value="PHP domain-like"/>
    <property type="match status" value="1"/>
</dbReference>
<dbReference type="Proteomes" id="UP001501725">
    <property type="component" value="Unassembled WGS sequence"/>
</dbReference>
<reference evidence="6" key="1">
    <citation type="journal article" date="2019" name="Int. J. Syst. Evol. Microbiol.">
        <title>The Global Catalogue of Microorganisms (GCM) 10K type strain sequencing project: providing services to taxonomists for standard genome sequencing and annotation.</title>
        <authorList>
            <consortium name="The Broad Institute Genomics Platform"/>
            <consortium name="The Broad Institute Genome Sequencing Center for Infectious Disease"/>
            <person name="Wu L."/>
            <person name="Ma J."/>
        </authorList>
    </citation>
    <scope>NUCLEOTIDE SEQUENCE [LARGE SCALE GENOMIC DNA]</scope>
    <source>
        <strain evidence="6">JCM 17919</strain>
    </source>
</reference>
<dbReference type="RefSeq" id="WP_345253459.1">
    <property type="nucleotide sequence ID" value="NZ_BAABGY010000002.1"/>
</dbReference>
<dbReference type="PANTHER" id="PTHR39181">
    <property type="entry name" value="TYROSINE-PROTEIN PHOSPHATASE YWQE"/>
    <property type="match status" value="1"/>
</dbReference>
<dbReference type="InterPro" id="IPR016667">
    <property type="entry name" value="Caps_polysacc_synth_CpsB/CapC"/>
</dbReference>
<accession>A0ABP8GBS6</accession>
<dbReference type="Pfam" id="PF19567">
    <property type="entry name" value="CpsB_CapC"/>
    <property type="match status" value="1"/>
</dbReference>
<dbReference type="Gene3D" id="3.20.20.140">
    <property type="entry name" value="Metal-dependent hydrolases"/>
    <property type="match status" value="1"/>
</dbReference>
<comment type="similarity">
    <text evidence="1">Belongs to the metallo-dependent hydrolases superfamily. CpsB/CapC family.</text>
</comment>